<name>A0ABQ3AWY6_9GAMM</name>
<dbReference type="InterPro" id="IPR041231">
    <property type="entry name" value="FlgA_N"/>
</dbReference>
<evidence type="ECO:0000256" key="6">
    <source>
        <dbReference type="ARBA" id="ARBA00025643"/>
    </source>
</evidence>
<dbReference type="PANTHER" id="PTHR36307:SF1">
    <property type="entry name" value="FLAGELLA BASAL BODY P-RING FORMATION PROTEIN FLGA"/>
    <property type="match status" value="1"/>
</dbReference>
<feature type="signal peptide" evidence="7">
    <location>
        <begin position="1"/>
        <end position="19"/>
    </location>
</feature>
<evidence type="ECO:0000256" key="4">
    <source>
        <dbReference type="ARBA" id="ARBA00022729"/>
    </source>
</evidence>
<evidence type="ECO:0000256" key="7">
    <source>
        <dbReference type="RuleBase" id="RU362063"/>
    </source>
</evidence>
<evidence type="ECO:0000256" key="3">
    <source>
        <dbReference type="ARBA" id="ARBA00014754"/>
    </source>
</evidence>
<sequence>MRIFPVLVLIAALASPAMAAAKTGPEDILDAARAFMEGYAGELEADDLEAEYSLGSLDPRLSLAPCAQDGIAVEFSSDPMQTTQPSLLVSCQGKRPWRMYLSVSLDIYGDALVSARPLNRGDRISQAMVTTDRVVVNAIRQGTITRPDNLIGLELKRPVRAGTPFTPHLVITPDAVSRGDHVMITARSRVFAVRTRGKALADARVGEQVLVENLSSARTVRARVIAPGQVEIAM</sequence>
<comment type="similarity">
    <text evidence="2 7">Belongs to the FlgA family.</text>
</comment>
<comment type="subcellular location">
    <subcellularLocation>
        <location evidence="1 7">Periplasm</location>
    </subcellularLocation>
</comment>
<dbReference type="InterPro" id="IPR039246">
    <property type="entry name" value="Flagellar_FlgA"/>
</dbReference>
<dbReference type="Pfam" id="PF13144">
    <property type="entry name" value="ChapFlgA"/>
    <property type="match status" value="1"/>
</dbReference>
<dbReference type="NCBIfam" id="TIGR03170">
    <property type="entry name" value="flgA_cterm"/>
    <property type="match status" value="1"/>
</dbReference>
<gene>
    <name evidence="9" type="primary">flgA</name>
    <name evidence="9" type="ORF">GCM10007071_12110</name>
</gene>
<comment type="function">
    <text evidence="6 7">Involved in the assembly process of the P-ring formation. It may associate with FlgF on the rod constituting a structure essential for the P-ring assembly or may act as a modulator protein for the P-ring assembly.</text>
</comment>
<feature type="domain" description="SAF" evidence="8">
    <location>
        <begin position="109"/>
        <end position="171"/>
    </location>
</feature>
<accession>A0ABQ3AWY6</accession>
<feature type="chain" id="PRO_5044986800" description="Flagella basal body P-ring formation protein FlgA" evidence="7">
    <location>
        <begin position="20"/>
        <end position="234"/>
    </location>
</feature>
<dbReference type="SMART" id="SM00858">
    <property type="entry name" value="SAF"/>
    <property type="match status" value="1"/>
</dbReference>
<dbReference type="InterPro" id="IPR013974">
    <property type="entry name" value="SAF"/>
</dbReference>
<keyword evidence="9" id="KW-0966">Cell projection</keyword>
<keyword evidence="5 7" id="KW-0574">Periplasm</keyword>
<dbReference type="EMBL" id="BMXV01000002">
    <property type="protein sequence ID" value="GGY66775.1"/>
    <property type="molecule type" value="Genomic_DNA"/>
</dbReference>
<reference evidence="10" key="1">
    <citation type="journal article" date="2019" name="Int. J. Syst. Evol. Microbiol.">
        <title>The Global Catalogue of Microorganisms (GCM) 10K type strain sequencing project: providing services to taxonomists for standard genome sequencing and annotation.</title>
        <authorList>
            <consortium name="The Broad Institute Genomics Platform"/>
            <consortium name="The Broad Institute Genome Sequencing Center for Infectious Disease"/>
            <person name="Wu L."/>
            <person name="Ma J."/>
        </authorList>
    </citation>
    <scope>NUCLEOTIDE SEQUENCE [LARGE SCALE GENOMIC DNA]</scope>
    <source>
        <strain evidence="10">KCTC 22280</strain>
    </source>
</reference>
<proteinExistence type="inferred from homology"/>
<keyword evidence="4 7" id="KW-0732">Signal</keyword>
<dbReference type="CDD" id="cd11614">
    <property type="entry name" value="SAF_CpaB_FlgA_like"/>
    <property type="match status" value="1"/>
</dbReference>
<comment type="caution">
    <text evidence="9">The sequence shown here is derived from an EMBL/GenBank/DDBJ whole genome shotgun (WGS) entry which is preliminary data.</text>
</comment>
<protein>
    <recommendedName>
        <fullName evidence="3 7">Flagella basal body P-ring formation protein FlgA</fullName>
    </recommendedName>
</protein>
<dbReference type="Gene3D" id="3.90.1210.10">
    <property type="entry name" value="Antifreeze-like/N-acetylneuraminic acid synthase C-terminal domain"/>
    <property type="match status" value="1"/>
</dbReference>
<dbReference type="Pfam" id="PF17656">
    <property type="entry name" value="ChapFlgA_N"/>
    <property type="match status" value="1"/>
</dbReference>
<organism evidence="9 10">
    <name type="scientific">Marinobacter zhanjiangensis</name>
    <dbReference type="NCBI Taxonomy" id="578215"/>
    <lineage>
        <taxon>Bacteria</taxon>
        <taxon>Pseudomonadati</taxon>
        <taxon>Pseudomonadota</taxon>
        <taxon>Gammaproteobacteria</taxon>
        <taxon>Pseudomonadales</taxon>
        <taxon>Marinobacteraceae</taxon>
        <taxon>Marinobacter</taxon>
    </lineage>
</organism>
<keyword evidence="9" id="KW-0282">Flagellum</keyword>
<evidence type="ECO:0000259" key="8">
    <source>
        <dbReference type="SMART" id="SM00858"/>
    </source>
</evidence>
<dbReference type="InterPro" id="IPR017585">
    <property type="entry name" value="SAF_FlgA"/>
</dbReference>
<evidence type="ECO:0000313" key="10">
    <source>
        <dbReference type="Proteomes" id="UP000601597"/>
    </source>
</evidence>
<dbReference type="PANTHER" id="PTHR36307">
    <property type="entry name" value="FLAGELLA BASAL BODY P-RING FORMATION PROTEIN FLGA"/>
    <property type="match status" value="1"/>
</dbReference>
<evidence type="ECO:0000256" key="1">
    <source>
        <dbReference type="ARBA" id="ARBA00004418"/>
    </source>
</evidence>
<keyword evidence="7" id="KW-1005">Bacterial flagellum biogenesis</keyword>
<evidence type="ECO:0000256" key="2">
    <source>
        <dbReference type="ARBA" id="ARBA00010474"/>
    </source>
</evidence>
<dbReference type="Gene3D" id="2.30.30.760">
    <property type="match status" value="1"/>
</dbReference>
<dbReference type="RefSeq" id="WP_189574297.1">
    <property type="nucleotide sequence ID" value="NZ_BMXV01000002.1"/>
</dbReference>
<keyword evidence="9" id="KW-0969">Cilium</keyword>
<keyword evidence="10" id="KW-1185">Reference proteome</keyword>
<evidence type="ECO:0000313" key="9">
    <source>
        <dbReference type="EMBL" id="GGY66775.1"/>
    </source>
</evidence>
<dbReference type="Proteomes" id="UP000601597">
    <property type="component" value="Unassembled WGS sequence"/>
</dbReference>
<evidence type="ECO:0000256" key="5">
    <source>
        <dbReference type="ARBA" id="ARBA00022764"/>
    </source>
</evidence>